<dbReference type="GO" id="GO:0016747">
    <property type="term" value="F:acyltransferase activity, transferring groups other than amino-acyl groups"/>
    <property type="evidence" value="ECO:0007669"/>
    <property type="project" value="InterPro"/>
</dbReference>
<organism evidence="4 5">
    <name type="scientific">Alkalibacter saccharofermentans DSM 14828</name>
    <dbReference type="NCBI Taxonomy" id="1120975"/>
    <lineage>
        <taxon>Bacteria</taxon>
        <taxon>Bacillati</taxon>
        <taxon>Bacillota</taxon>
        <taxon>Clostridia</taxon>
        <taxon>Eubacteriales</taxon>
        <taxon>Eubacteriaceae</taxon>
        <taxon>Alkalibacter</taxon>
    </lineage>
</organism>
<dbReference type="Gene3D" id="3.40.630.30">
    <property type="match status" value="1"/>
</dbReference>
<feature type="domain" description="N-acetyltransferase" evidence="3">
    <location>
        <begin position="1"/>
        <end position="161"/>
    </location>
</feature>
<dbReference type="OrthoDB" id="9798006at2"/>
<reference evidence="4 5" key="1">
    <citation type="submission" date="2016-11" db="EMBL/GenBank/DDBJ databases">
        <authorList>
            <person name="Jaros S."/>
            <person name="Januszkiewicz K."/>
            <person name="Wedrychowicz H."/>
        </authorList>
    </citation>
    <scope>NUCLEOTIDE SEQUENCE [LARGE SCALE GENOMIC DNA]</scope>
    <source>
        <strain evidence="4 5">DSM 14828</strain>
    </source>
</reference>
<sequence length="161" mass="18658">MLRPAEKKDIEEITLIYNYYIENSTALYHYTSKSSEEMEKWHSEKEKAGLPIIAAEIDGVVAGFATYGPYRPFEGFKKTIEHSVYLRKDYQGKGLGRKLLKAILQKAKEKEYHAALAYIDSENTTSIRLHEKEGFFRCGAIKEAGYKFDRYLDLVILEKLF</sequence>
<evidence type="ECO:0000256" key="2">
    <source>
        <dbReference type="ARBA" id="ARBA00023315"/>
    </source>
</evidence>
<dbReference type="PANTHER" id="PTHR43072">
    <property type="entry name" value="N-ACETYLTRANSFERASE"/>
    <property type="match status" value="1"/>
</dbReference>
<dbReference type="STRING" id="1120975.SAMN02746064_00540"/>
<evidence type="ECO:0000259" key="3">
    <source>
        <dbReference type="PROSITE" id="PS51186"/>
    </source>
</evidence>
<dbReference type="AlphaFoldDB" id="A0A1M4TLZ5"/>
<name>A0A1M4TLZ5_9FIRM</name>
<gene>
    <name evidence="4" type="ORF">SAMN02746064_00540</name>
</gene>
<evidence type="ECO:0000256" key="1">
    <source>
        <dbReference type="ARBA" id="ARBA00022679"/>
    </source>
</evidence>
<dbReference type="InterPro" id="IPR016181">
    <property type="entry name" value="Acyl_CoA_acyltransferase"/>
</dbReference>
<protein>
    <submittedName>
        <fullName evidence="4">Phosphinothricin acetyltransferase</fullName>
    </submittedName>
</protein>
<dbReference type="SUPFAM" id="SSF55729">
    <property type="entry name" value="Acyl-CoA N-acyltransferases (Nat)"/>
    <property type="match status" value="1"/>
</dbReference>
<dbReference type="Pfam" id="PF00583">
    <property type="entry name" value="Acetyltransf_1"/>
    <property type="match status" value="1"/>
</dbReference>
<dbReference type="RefSeq" id="WP_073269532.1">
    <property type="nucleotide sequence ID" value="NZ_FQTU01000002.1"/>
</dbReference>
<proteinExistence type="predicted"/>
<dbReference type="InterPro" id="IPR000182">
    <property type="entry name" value="GNAT_dom"/>
</dbReference>
<dbReference type="EMBL" id="FQTU01000002">
    <property type="protein sequence ID" value="SHE45480.1"/>
    <property type="molecule type" value="Genomic_DNA"/>
</dbReference>
<keyword evidence="1 4" id="KW-0808">Transferase</keyword>
<evidence type="ECO:0000313" key="4">
    <source>
        <dbReference type="EMBL" id="SHE45480.1"/>
    </source>
</evidence>
<dbReference type="PROSITE" id="PS51186">
    <property type="entry name" value="GNAT"/>
    <property type="match status" value="1"/>
</dbReference>
<keyword evidence="2" id="KW-0012">Acyltransferase</keyword>
<dbReference type="CDD" id="cd04301">
    <property type="entry name" value="NAT_SF"/>
    <property type="match status" value="1"/>
</dbReference>
<accession>A0A1M4TLZ5</accession>
<evidence type="ECO:0000313" key="5">
    <source>
        <dbReference type="Proteomes" id="UP000184251"/>
    </source>
</evidence>
<dbReference type="Proteomes" id="UP000184251">
    <property type="component" value="Unassembled WGS sequence"/>
</dbReference>
<dbReference type="PANTHER" id="PTHR43072:SF23">
    <property type="entry name" value="UPF0039 PROTEIN C11D3.02C"/>
    <property type="match status" value="1"/>
</dbReference>
<keyword evidence="5" id="KW-1185">Reference proteome</keyword>